<evidence type="ECO:0000259" key="3">
    <source>
        <dbReference type="PROSITE" id="PS50011"/>
    </source>
</evidence>
<feature type="domain" description="Protein kinase" evidence="3">
    <location>
        <begin position="1"/>
        <end position="253"/>
    </location>
</feature>
<dbReference type="InterPro" id="IPR011009">
    <property type="entry name" value="Kinase-like_dom_sf"/>
</dbReference>
<dbReference type="Gene3D" id="1.10.510.10">
    <property type="entry name" value="Transferase(Phosphotransferase) domain 1"/>
    <property type="match status" value="1"/>
</dbReference>
<feature type="region of interest" description="Disordered" evidence="1">
    <location>
        <begin position="535"/>
        <end position="623"/>
    </location>
</feature>
<keyword evidence="2" id="KW-0812">Transmembrane</keyword>
<gene>
    <name evidence="4" type="ORF">K7C98_39665</name>
</gene>
<evidence type="ECO:0000313" key="4">
    <source>
        <dbReference type="EMBL" id="MBZ5715392.1"/>
    </source>
</evidence>
<dbReference type="InterPro" id="IPR000719">
    <property type="entry name" value="Prot_kinase_dom"/>
</dbReference>
<dbReference type="SMART" id="SM00220">
    <property type="entry name" value="S_TKc"/>
    <property type="match status" value="1"/>
</dbReference>
<organism evidence="4 5">
    <name type="scientific">Nannocystis pusilla</name>
    <dbReference type="NCBI Taxonomy" id="889268"/>
    <lineage>
        <taxon>Bacteria</taxon>
        <taxon>Pseudomonadati</taxon>
        <taxon>Myxococcota</taxon>
        <taxon>Polyangia</taxon>
        <taxon>Nannocystales</taxon>
        <taxon>Nannocystaceae</taxon>
        <taxon>Nannocystis</taxon>
    </lineage>
</organism>
<feature type="compositionally biased region" description="Pro residues" evidence="1">
    <location>
        <begin position="570"/>
        <end position="591"/>
    </location>
</feature>
<keyword evidence="2" id="KW-1133">Transmembrane helix</keyword>
<dbReference type="Proteomes" id="UP001139031">
    <property type="component" value="Unassembled WGS sequence"/>
</dbReference>
<keyword evidence="5" id="KW-1185">Reference proteome</keyword>
<feature type="region of interest" description="Disordered" evidence="1">
    <location>
        <begin position="323"/>
        <end position="342"/>
    </location>
</feature>
<keyword evidence="2" id="KW-0472">Membrane</keyword>
<reference evidence="4" key="1">
    <citation type="submission" date="2021-08" db="EMBL/GenBank/DDBJ databases">
        <authorList>
            <person name="Stevens D.C."/>
        </authorList>
    </citation>
    <scope>NUCLEOTIDE SEQUENCE</scope>
    <source>
        <strain evidence="4">DSM 53165</strain>
    </source>
</reference>
<comment type="caution">
    <text evidence="4">The sequence shown here is derived from an EMBL/GenBank/DDBJ whole genome shotgun (WGS) entry which is preliminary data.</text>
</comment>
<dbReference type="EMBL" id="JAIRAU010000056">
    <property type="protein sequence ID" value="MBZ5715392.1"/>
    <property type="molecule type" value="Genomic_DNA"/>
</dbReference>
<evidence type="ECO:0000313" key="5">
    <source>
        <dbReference type="Proteomes" id="UP001139031"/>
    </source>
</evidence>
<feature type="transmembrane region" description="Helical" evidence="2">
    <location>
        <begin position="629"/>
        <end position="649"/>
    </location>
</feature>
<evidence type="ECO:0000256" key="1">
    <source>
        <dbReference type="SAM" id="MobiDB-lite"/>
    </source>
</evidence>
<proteinExistence type="predicted"/>
<name>A0ABS7U4A3_9BACT</name>
<evidence type="ECO:0000256" key="2">
    <source>
        <dbReference type="SAM" id="Phobius"/>
    </source>
</evidence>
<feature type="compositionally biased region" description="Pro residues" evidence="1">
    <location>
        <begin position="324"/>
        <end position="338"/>
    </location>
</feature>
<dbReference type="RefSeq" id="WP_224197132.1">
    <property type="nucleotide sequence ID" value="NZ_JAIRAU010000056.1"/>
</dbReference>
<dbReference type="PROSITE" id="PS50011">
    <property type="entry name" value="PROTEIN_KINASE_DOM"/>
    <property type="match status" value="1"/>
</dbReference>
<sequence length="651" mass="67526">MSASFSPQIGERFAGRYELMSPLRSDGAVRAFLAADHHAGLDVALLLLEPACAHPNAWAAFARVVAAATAGKIAGLVLPQGVVSAPPVPPFCLAEPRTLRGFDKLRDQGPMSWRRALMLGERTAEILLAAHAATGVAHRALTPSRCTVTVRDDVKVLDFGMAELELGRRDEAGYRAPEQRQGGGDTRSDAYALALILFELISSQKSAGKTPPPLRSLVAVPRSVDEFMARALSQDPAQRPDLAAMRAGLRELLGVAVAPVEATPAVAPRPDPISPVSMISAAPAATPRSKPGAGVGAGPALANVASQPARPSARPAALSAAPLMPRPQVDPPRPPPTVAPRGDLPTLHEKLEAMRRPAVADRTEILPPISARAAAVSDRTEILPPISARAAAVSDRTEILPPASPARAAAVSDRTEILPPISARAAAVSDRTEILPPASPARAPAVTDRTEIFPVSPIPAPAVTDRTEIFPVSPTPASAVSDRTEIVPSVHRPTPANLERTEIVGAGVTTVREEEKTAPGKGLRGPLALAQAKASAAVPVASPRSIAGDDPSTGTIAEPPLPADTTLLLPPEPARPVPTVGPPPFDPPPREPVAVRPTAEVRAPAADPAEATAARASSSKPAGGRFNKASIWISVLCFAGLVVAVLWLLMT</sequence>
<dbReference type="SUPFAM" id="SSF56112">
    <property type="entry name" value="Protein kinase-like (PK-like)"/>
    <property type="match status" value="1"/>
</dbReference>
<feature type="compositionally biased region" description="Low complexity" evidence="1">
    <location>
        <begin position="592"/>
        <end position="616"/>
    </location>
</feature>
<protein>
    <recommendedName>
        <fullName evidence="3">Protein kinase domain-containing protein</fullName>
    </recommendedName>
</protein>
<accession>A0ABS7U4A3</accession>